<sequence length="265" mass="29069">MTDVTEQGSGTGSQTEPAAATPRSGSRLIWLVVVASLLFTLFAALGTWQVYRLQWKLALIERVEQRVHAAPVDAPQREHWSQVTAASDEYRHVRVSGVLLHQHAVKVMAVTELGSGFWLLTPLQTADGSIVLINRGFIPSLSYVEPQPPATEIVVSGLLRISEPGGGFLRENDAAGGRWYSRDVAAIAAAQHLSSVAPYFIDQDARPQSREASSVDRAAVPPIGGLTVISFNNNHLVYALTWYVLALMVIAACWWVLREERRHPN</sequence>
<evidence type="ECO:0000256" key="4">
    <source>
        <dbReference type="ARBA" id="ARBA00022989"/>
    </source>
</evidence>
<organism evidence="8 9">
    <name type="scientific">Herminiimonas arsenicoxydans</name>
    <dbReference type="NCBI Taxonomy" id="204773"/>
    <lineage>
        <taxon>Bacteria</taxon>
        <taxon>Pseudomonadati</taxon>
        <taxon>Pseudomonadota</taxon>
        <taxon>Betaproteobacteria</taxon>
        <taxon>Burkholderiales</taxon>
        <taxon>Oxalobacteraceae</taxon>
        <taxon>Herminiimonas</taxon>
    </lineage>
</organism>
<dbReference type="EMBL" id="CU207211">
    <property type="protein sequence ID" value="CAL62820.1"/>
    <property type="molecule type" value="Genomic_DNA"/>
</dbReference>
<keyword evidence="3 6" id="KW-0812">Transmembrane</keyword>
<dbReference type="PROSITE" id="PS50895">
    <property type="entry name" value="SURF1"/>
    <property type="match status" value="1"/>
</dbReference>
<feature type="transmembrane region" description="Helical" evidence="6">
    <location>
        <begin position="236"/>
        <end position="257"/>
    </location>
</feature>
<keyword evidence="5 6" id="KW-0472">Membrane</keyword>
<evidence type="ECO:0000313" key="8">
    <source>
        <dbReference type="EMBL" id="CAL62820.1"/>
    </source>
</evidence>
<dbReference type="GO" id="GO:0005886">
    <property type="term" value="C:plasma membrane"/>
    <property type="evidence" value="ECO:0007669"/>
    <property type="project" value="UniProtKB-SubCell"/>
</dbReference>
<evidence type="ECO:0000256" key="6">
    <source>
        <dbReference type="RuleBase" id="RU363076"/>
    </source>
</evidence>
<dbReference type="InterPro" id="IPR002994">
    <property type="entry name" value="Surf1/Shy1"/>
</dbReference>
<dbReference type="AlphaFoldDB" id="A4G8I3"/>
<keyword evidence="4 6" id="KW-1133">Transmembrane helix</keyword>
<dbReference type="HOGENOM" id="CLU_047737_4_1_4"/>
<dbReference type="eggNOG" id="COG3346">
    <property type="taxonomic scope" value="Bacteria"/>
</dbReference>
<feature type="compositionally biased region" description="Polar residues" evidence="7">
    <location>
        <begin position="1"/>
        <end position="16"/>
    </location>
</feature>
<dbReference type="Proteomes" id="UP000006697">
    <property type="component" value="Chromosome"/>
</dbReference>
<dbReference type="KEGG" id="har:HEAR2698"/>
<dbReference type="Pfam" id="PF02104">
    <property type="entry name" value="SURF1"/>
    <property type="match status" value="1"/>
</dbReference>
<evidence type="ECO:0000256" key="2">
    <source>
        <dbReference type="ARBA" id="ARBA00007165"/>
    </source>
</evidence>
<evidence type="ECO:0000256" key="5">
    <source>
        <dbReference type="ARBA" id="ARBA00023136"/>
    </source>
</evidence>
<feature type="transmembrane region" description="Helical" evidence="6">
    <location>
        <begin position="28"/>
        <end position="51"/>
    </location>
</feature>
<evidence type="ECO:0000313" key="9">
    <source>
        <dbReference type="Proteomes" id="UP000006697"/>
    </source>
</evidence>
<comment type="subcellular location">
    <subcellularLocation>
        <location evidence="6">Cell membrane</location>
        <topology evidence="6">Multi-pass membrane protein</topology>
    </subcellularLocation>
    <subcellularLocation>
        <location evidence="1">Membrane</location>
    </subcellularLocation>
</comment>
<accession>A4G8I3</accession>
<dbReference type="STRING" id="204773.HEAR2698"/>
<keyword evidence="9" id="KW-1185">Reference proteome</keyword>
<dbReference type="OrthoDB" id="9807214at2"/>
<dbReference type="PANTHER" id="PTHR23427:SF2">
    <property type="entry name" value="SURFEIT LOCUS PROTEIN 1"/>
    <property type="match status" value="1"/>
</dbReference>
<protein>
    <recommendedName>
        <fullName evidence="6">SURF1-like protein</fullName>
    </recommendedName>
</protein>
<feature type="region of interest" description="Disordered" evidence="7">
    <location>
        <begin position="1"/>
        <end position="20"/>
    </location>
</feature>
<evidence type="ECO:0000256" key="1">
    <source>
        <dbReference type="ARBA" id="ARBA00004370"/>
    </source>
</evidence>
<dbReference type="PANTHER" id="PTHR23427">
    <property type="entry name" value="SURFEIT LOCUS PROTEIN"/>
    <property type="match status" value="1"/>
</dbReference>
<dbReference type="CDD" id="cd06662">
    <property type="entry name" value="SURF1"/>
    <property type="match status" value="1"/>
</dbReference>
<evidence type="ECO:0000256" key="7">
    <source>
        <dbReference type="SAM" id="MobiDB-lite"/>
    </source>
</evidence>
<keyword evidence="6" id="KW-1003">Cell membrane</keyword>
<reference evidence="8 9" key="1">
    <citation type="journal article" date="2007" name="PLoS Genet.">
        <title>A tale of two oxidation states: bacterial colonization of arsenic-rich environments.</title>
        <authorList>
            <person name="Muller D."/>
            <person name="Medigue C."/>
            <person name="Koechler S."/>
            <person name="Barbe V."/>
            <person name="Barakat M."/>
            <person name="Talla E."/>
            <person name="Bonnefoy V."/>
            <person name="Krin E."/>
            <person name="Arsene-Ploetze F."/>
            <person name="Carapito C."/>
            <person name="Chandler M."/>
            <person name="Cournoyer B."/>
            <person name="Cruveiller S."/>
            <person name="Dossat C."/>
            <person name="Duval S."/>
            <person name="Heymann M."/>
            <person name="Leize E."/>
            <person name="Lieutaud A."/>
            <person name="Lievremont D."/>
            <person name="Makita Y."/>
            <person name="Mangenot S."/>
            <person name="Nitschke W."/>
            <person name="Ortet P."/>
            <person name="Perdrial N."/>
            <person name="Schoepp B."/>
            <person name="Siguier N."/>
            <person name="Simeonova D.D."/>
            <person name="Rouy Z."/>
            <person name="Segurens B."/>
            <person name="Turlin E."/>
            <person name="Vallenet D."/>
            <person name="Van Dorsselaer A."/>
            <person name="Weiss S."/>
            <person name="Weissenbach J."/>
            <person name="Lett M.C."/>
            <person name="Danchin A."/>
            <person name="Bertin P.N."/>
        </authorList>
    </citation>
    <scope>NUCLEOTIDE SEQUENCE [LARGE SCALE GENOMIC DNA]</scope>
    <source>
        <strain evidence="9">ULPAs1</strain>
    </source>
</reference>
<dbReference type="InterPro" id="IPR045214">
    <property type="entry name" value="Surf1/Surf4"/>
</dbReference>
<name>A4G8I3_HERAR</name>
<proteinExistence type="inferred from homology"/>
<gene>
    <name evidence="8" type="ordered locus">HEAR2698</name>
</gene>
<comment type="similarity">
    <text evidence="2 6">Belongs to the SURF1 family.</text>
</comment>
<evidence type="ECO:0000256" key="3">
    <source>
        <dbReference type="ARBA" id="ARBA00022692"/>
    </source>
</evidence>